<gene>
    <name evidence="2" type="ORF">B0T19DRAFT_480194</name>
</gene>
<dbReference type="AlphaFoldDB" id="A0AAE0MK51"/>
<feature type="chain" id="PRO_5042014876" evidence="1">
    <location>
        <begin position="17"/>
        <end position="161"/>
    </location>
</feature>
<reference evidence="2" key="2">
    <citation type="submission" date="2023-06" db="EMBL/GenBank/DDBJ databases">
        <authorList>
            <consortium name="Lawrence Berkeley National Laboratory"/>
            <person name="Haridas S."/>
            <person name="Hensen N."/>
            <person name="Bonometti L."/>
            <person name="Westerberg I."/>
            <person name="Brannstrom I.O."/>
            <person name="Guillou S."/>
            <person name="Cros-Aarteil S."/>
            <person name="Calhoun S."/>
            <person name="Kuo A."/>
            <person name="Mondo S."/>
            <person name="Pangilinan J."/>
            <person name="Riley R."/>
            <person name="Labutti K."/>
            <person name="Andreopoulos B."/>
            <person name="Lipzen A."/>
            <person name="Chen C."/>
            <person name="Yanf M."/>
            <person name="Daum C."/>
            <person name="Ng V."/>
            <person name="Clum A."/>
            <person name="Steindorff A."/>
            <person name="Ohm R."/>
            <person name="Martin F."/>
            <person name="Silar P."/>
            <person name="Natvig D."/>
            <person name="Lalanne C."/>
            <person name="Gautier V."/>
            <person name="Ament-Velasquez S.L."/>
            <person name="Kruys A."/>
            <person name="Hutchinson M.I."/>
            <person name="Powell A.J."/>
            <person name="Barry K."/>
            <person name="Miller A.N."/>
            <person name="Grigoriev I.V."/>
            <person name="Debuchy R."/>
            <person name="Gladieux P."/>
            <person name="Thoren M.H."/>
            <person name="Johannesson H."/>
        </authorList>
    </citation>
    <scope>NUCLEOTIDE SEQUENCE</scope>
    <source>
        <strain evidence="2">SMH4131-1</strain>
    </source>
</reference>
<dbReference type="Proteomes" id="UP001286456">
    <property type="component" value="Unassembled WGS sequence"/>
</dbReference>
<organism evidence="2 3">
    <name type="scientific">Cercophora scortea</name>
    <dbReference type="NCBI Taxonomy" id="314031"/>
    <lineage>
        <taxon>Eukaryota</taxon>
        <taxon>Fungi</taxon>
        <taxon>Dikarya</taxon>
        <taxon>Ascomycota</taxon>
        <taxon>Pezizomycotina</taxon>
        <taxon>Sordariomycetes</taxon>
        <taxon>Sordariomycetidae</taxon>
        <taxon>Sordariales</taxon>
        <taxon>Lasiosphaeriaceae</taxon>
        <taxon>Cercophora</taxon>
    </lineage>
</organism>
<feature type="signal peptide" evidence="1">
    <location>
        <begin position="1"/>
        <end position="16"/>
    </location>
</feature>
<protein>
    <submittedName>
        <fullName evidence="2">Uncharacterized protein</fullName>
    </submittedName>
</protein>
<dbReference type="EMBL" id="JAUEPO010000001">
    <property type="protein sequence ID" value="KAK3335447.1"/>
    <property type="molecule type" value="Genomic_DNA"/>
</dbReference>
<keyword evidence="1" id="KW-0732">Signal</keyword>
<accession>A0AAE0MK51</accession>
<comment type="caution">
    <text evidence="2">The sequence shown here is derived from an EMBL/GenBank/DDBJ whole genome shotgun (WGS) entry which is preliminary data.</text>
</comment>
<evidence type="ECO:0000313" key="2">
    <source>
        <dbReference type="EMBL" id="KAK3335447.1"/>
    </source>
</evidence>
<proteinExistence type="predicted"/>
<sequence>MKLTAALLALTSTALAAVADMSKVTNSSDAADTSFGPYGGGHGPFSYGPWSPDWEENEVSPYEEPTECETAGEYECAGTVTIDGDTYHKGFKYCKEDSESEDLYWVYGTCPPYSLCVKTTISFEGLSLNVEIDPAITSIDAVSCEQKKLVLEGVFEDITKV</sequence>
<keyword evidence="3" id="KW-1185">Reference proteome</keyword>
<evidence type="ECO:0000313" key="3">
    <source>
        <dbReference type="Proteomes" id="UP001286456"/>
    </source>
</evidence>
<reference evidence="2" key="1">
    <citation type="journal article" date="2023" name="Mol. Phylogenet. Evol.">
        <title>Genome-scale phylogeny and comparative genomics of the fungal order Sordariales.</title>
        <authorList>
            <person name="Hensen N."/>
            <person name="Bonometti L."/>
            <person name="Westerberg I."/>
            <person name="Brannstrom I.O."/>
            <person name="Guillou S."/>
            <person name="Cros-Aarteil S."/>
            <person name="Calhoun S."/>
            <person name="Haridas S."/>
            <person name="Kuo A."/>
            <person name="Mondo S."/>
            <person name="Pangilinan J."/>
            <person name="Riley R."/>
            <person name="LaButti K."/>
            <person name="Andreopoulos B."/>
            <person name="Lipzen A."/>
            <person name="Chen C."/>
            <person name="Yan M."/>
            <person name="Daum C."/>
            <person name="Ng V."/>
            <person name="Clum A."/>
            <person name="Steindorff A."/>
            <person name="Ohm R.A."/>
            <person name="Martin F."/>
            <person name="Silar P."/>
            <person name="Natvig D.O."/>
            <person name="Lalanne C."/>
            <person name="Gautier V."/>
            <person name="Ament-Velasquez S.L."/>
            <person name="Kruys A."/>
            <person name="Hutchinson M.I."/>
            <person name="Powell A.J."/>
            <person name="Barry K."/>
            <person name="Miller A.N."/>
            <person name="Grigoriev I.V."/>
            <person name="Debuchy R."/>
            <person name="Gladieux P."/>
            <person name="Hiltunen Thoren M."/>
            <person name="Johannesson H."/>
        </authorList>
    </citation>
    <scope>NUCLEOTIDE SEQUENCE</scope>
    <source>
        <strain evidence="2">SMH4131-1</strain>
    </source>
</reference>
<evidence type="ECO:0000256" key="1">
    <source>
        <dbReference type="SAM" id="SignalP"/>
    </source>
</evidence>
<name>A0AAE0MK51_9PEZI</name>